<accession>A3LUA7</accession>
<reference evidence="2 3" key="1">
    <citation type="journal article" date="2007" name="Nat. Biotechnol.">
        <title>Genome sequence of the lignocellulose-bioconverting and xylose-fermenting yeast Pichia stipitis.</title>
        <authorList>
            <person name="Jeffries T.W."/>
            <person name="Grigoriev I.V."/>
            <person name="Grimwood J."/>
            <person name="Laplaza J.M."/>
            <person name="Aerts A."/>
            <person name="Salamov A."/>
            <person name="Schmutz J."/>
            <person name="Lindquist E."/>
            <person name="Dehal P."/>
            <person name="Shapiro H."/>
            <person name="Jin Y.S."/>
            <person name="Passoth V."/>
            <person name="Richardson P.M."/>
        </authorList>
    </citation>
    <scope>NUCLEOTIDE SEQUENCE [LARGE SCALE GENOMIC DNA]</scope>
    <source>
        <strain evidence="3">ATCC 58785 / CBS 6054 / NBRC 10063 / NRRL Y-11545</strain>
    </source>
</reference>
<dbReference type="InParanoid" id="A3LUA7"/>
<keyword evidence="3" id="KW-1185">Reference proteome</keyword>
<evidence type="ECO:0000313" key="2">
    <source>
        <dbReference type="EMBL" id="ABN66554.1"/>
    </source>
</evidence>
<dbReference type="eggNOG" id="ENOG502RPWR">
    <property type="taxonomic scope" value="Eukaryota"/>
</dbReference>
<feature type="region of interest" description="Disordered" evidence="1">
    <location>
        <begin position="1"/>
        <end position="29"/>
    </location>
</feature>
<evidence type="ECO:0000313" key="3">
    <source>
        <dbReference type="Proteomes" id="UP000002258"/>
    </source>
</evidence>
<organism evidence="2 3">
    <name type="scientific">Scheffersomyces stipitis (strain ATCC 58785 / CBS 6054 / NBRC 10063 / NRRL Y-11545)</name>
    <name type="common">Yeast</name>
    <name type="synonym">Pichia stipitis</name>
    <dbReference type="NCBI Taxonomy" id="322104"/>
    <lineage>
        <taxon>Eukaryota</taxon>
        <taxon>Fungi</taxon>
        <taxon>Dikarya</taxon>
        <taxon>Ascomycota</taxon>
        <taxon>Saccharomycotina</taxon>
        <taxon>Pichiomycetes</taxon>
        <taxon>Debaryomycetaceae</taxon>
        <taxon>Scheffersomyces</taxon>
    </lineage>
</organism>
<dbReference type="HOGENOM" id="CLU_086090_0_0_1"/>
<dbReference type="Proteomes" id="UP000002258">
    <property type="component" value="Chromosome 4"/>
</dbReference>
<dbReference type="KEGG" id="pic:PICST_89147"/>
<sequence>MPILLSDHDFSDEDSFSTHSTHSHHKQKDVLSTQKLSDISEKSISQRLLSVSTAVANSAKKTVTSHKLSAEQFHYERNQLMTITVKYVATKIHNSFPPESPRLIKPNELPLDKFLLLLTSRLRLTLTMFMKGIIYLFRYMDIIYLLRYLNQSNNFLNYNDMGFELKKLIVGCFKLALQNDLYEYNWAAITGLPNHDINNIVKRIVSRMNGKLNIKTAELIRMKSEIYRFVRMVANEV</sequence>
<dbReference type="EMBL" id="CP000498">
    <property type="protein sequence ID" value="ABN66554.1"/>
    <property type="molecule type" value="Genomic_DNA"/>
</dbReference>
<dbReference type="RefSeq" id="XP_001384583.1">
    <property type="nucleotide sequence ID" value="XM_001384546.1"/>
</dbReference>
<dbReference type="AlphaFoldDB" id="A3LUA7"/>
<name>A3LUA7_PICST</name>
<dbReference type="GeneID" id="4838561"/>
<protein>
    <submittedName>
        <fullName evidence="2">Uncharacterized protein</fullName>
    </submittedName>
</protein>
<dbReference type="OMA" id="FMKGIIY"/>
<gene>
    <name evidence="2" type="ORF">PICST_89147</name>
</gene>
<dbReference type="OrthoDB" id="4090559at2759"/>
<evidence type="ECO:0000256" key="1">
    <source>
        <dbReference type="SAM" id="MobiDB-lite"/>
    </source>
</evidence>
<proteinExistence type="predicted"/>